<comment type="caution">
    <text evidence="2">The sequence shown here is derived from an EMBL/GenBank/DDBJ whole genome shotgun (WGS) entry which is preliminary data.</text>
</comment>
<sequence length="505" mass="57681">MSKMQIKTKAKLFVKFISFVLITCLCVGVVNSWLKPKYYYTYAWPSTNTFQDFYALEKDSVDVLFFGSSHAVSSLNPQVVYDTYGITSYNLGSEQQSLVVSYYWLREALKYQSPKAVIIDTYMLHKFSDSYVYNDMNCSESAVRKAMDNMRLSPLKWEAAQTIAKTDPTQDALSYILPNIRYHSRWTSLGEEDFTEASMVAHGGIKGFTVMSGNDPNLEYTPFHDGEAENVDPDIMMEPSRTYLAKTIELCQEKGIQVILINIPCAESIGRYRSTKTFAEEYGVPYYDFNEATLYNEIGYDASENLLSHPNYLGAEKISLYIGKMLAEQYGIAPREDSSYNASRQLYEHNLQNIRLQDTTDIYEYLPLLNQERYSIFVFAPTSFSACIDEDLMNMLFAMGFATELREVRDGTHYCALKDASGFVEQLTEEDLQFSGAIRNGLTTYSFQVDTTNMVHKTYKMMVDGTDCSGLTTGLNFVVYDNEQKQVIDRVNFNTTTEELTATRY</sequence>
<name>A0A9D2JGF5_9FIRM</name>
<evidence type="ECO:0000313" key="3">
    <source>
        <dbReference type="Proteomes" id="UP000824031"/>
    </source>
</evidence>
<feature type="transmembrane region" description="Helical" evidence="1">
    <location>
        <begin position="12"/>
        <end position="34"/>
    </location>
</feature>
<protein>
    <recommendedName>
        <fullName evidence="4">SGNH/GDSL hydrolase family protein</fullName>
    </recommendedName>
</protein>
<reference evidence="2" key="2">
    <citation type="submission" date="2021-04" db="EMBL/GenBank/DDBJ databases">
        <authorList>
            <person name="Gilroy R."/>
        </authorList>
    </citation>
    <scope>NUCLEOTIDE SEQUENCE</scope>
    <source>
        <strain evidence="2">3436</strain>
    </source>
</reference>
<dbReference type="Proteomes" id="UP000824031">
    <property type="component" value="Unassembled WGS sequence"/>
</dbReference>
<dbReference type="AlphaFoldDB" id="A0A9D2JGF5"/>
<accession>A0A9D2JGF5</accession>
<evidence type="ECO:0008006" key="4">
    <source>
        <dbReference type="Google" id="ProtNLM"/>
    </source>
</evidence>
<dbReference type="SUPFAM" id="SSF52266">
    <property type="entry name" value="SGNH hydrolase"/>
    <property type="match status" value="1"/>
</dbReference>
<dbReference type="InterPro" id="IPR036514">
    <property type="entry name" value="SGNH_hydro_sf"/>
</dbReference>
<evidence type="ECO:0000256" key="1">
    <source>
        <dbReference type="SAM" id="Phobius"/>
    </source>
</evidence>
<evidence type="ECO:0000313" key="2">
    <source>
        <dbReference type="EMBL" id="HIZ48936.1"/>
    </source>
</evidence>
<proteinExistence type="predicted"/>
<keyword evidence="1" id="KW-0812">Transmembrane</keyword>
<gene>
    <name evidence="2" type="ORF">H9810_09465</name>
</gene>
<organism evidence="2 3">
    <name type="scientific">Candidatus Gemmiger excrementavium</name>
    <dbReference type="NCBI Taxonomy" id="2838608"/>
    <lineage>
        <taxon>Bacteria</taxon>
        <taxon>Bacillati</taxon>
        <taxon>Bacillota</taxon>
        <taxon>Clostridia</taxon>
        <taxon>Eubacteriales</taxon>
        <taxon>Gemmiger</taxon>
    </lineage>
</organism>
<keyword evidence="1" id="KW-1133">Transmembrane helix</keyword>
<keyword evidence="1" id="KW-0472">Membrane</keyword>
<reference evidence="2" key="1">
    <citation type="journal article" date="2021" name="PeerJ">
        <title>Extensive microbial diversity within the chicken gut microbiome revealed by metagenomics and culture.</title>
        <authorList>
            <person name="Gilroy R."/>
            <person name="Ravi A."/>
            <person name="Getino M."/>
            <person name="Pursley I."/>
            <person name="Horton D.L."/>
            <person name="Alikhan N.F."/>
            <person name="Baker D."/>
            <person name="Gharbi K."/>
            <person name="Hall N."/>
            <person name="Watson M."/>
            <person name="Adriaenssens E.M."/>
            <person name="Foster-Nyarko E."/>
            <person name="Jarju S."/>
            <person name="Secka A."/>
            <person name="Antonio M."/>
            <person name="Oren A."/>
            <person name="Chaudhuri R.R."/>
            <person name="La Ragione R."/>
            <person name="Hildebrand F."/>
            <person name="Pallen M.J."/>
        </authorList>
    </citation>
    <scope>NUCLEOTIDE SEQUENCE</scope>
    <source>
        <strain evidence="2">3436</strain>
    </source>
</reference>
<dbReference type="Gene3D" id="3.40.50.1110">
    <property type="entry name" value="SGNH hydrolase"/>
    <property type="match status" value="1"/>
</dbReference>
<dbReference type="EMBL" id="DXBO01000134">
    <property type="protein sequence ID" value="HIZ48936.1"/>
    <property type="molecule type" value="Genomic_DNA"/>
</dbReference>